<gene>
    <name evidence="1" type="ORF">QO034_01170</name>
</gene>
<proteinExistence type="predicted"/>
<evidence type="ECO:0000313" key="1">
    <source>
        <dbReference type="EMBL" id="MDK3071708.1"/>
    </source>
</evidence>
<evidence type="ECO:0000313" key="2">
    <source>
        <dbReference type="Proteomes" id="UP001227126"/>
    </source>
</evidence>
<sequence>MDRYSRAVTFLKVLLPLTALAILATVFLLSRTDDPIANIPFADADMTARIKDQQVTKPFFSGTTPKGEEIMVTADIIRPGGAGQPGAAVNLSARLNLQDGRQITLDSDEGVIDTAADTATFDGNVRIVTSTGLVVQTERLITALSGIRGNTPGTVTGTGPMGDFTAGRMQIDAENGDGDVHMLFKNGVKLIYTPEKPER</sequence>
<organism evidence="1 2">
    <name type="scientific">Sedimentitalea xiamensis</name>
    <dbReference type="NCBI Taxonomy" id="3050037"/>
    <lineage>
        <taxon>Bacteria</taxon>
        <taxon>Pseudomonadati</taxon>
        <taxon>Pseudomonadota</taxon>
        <taxon>Alphaproteobacteria</taxon>
        <taxon>Rhodobacterales</taxon>
        <taxon>Paracoccaceae</taxon>
        <taxon>Sedimentitalea</taxon>
    </lineage>
</organism>
<dbReference type="RefSeq" id="WP_284483659.1">
    <property type="nucleotide sequence ID" value="NZ_JASNJE010000001.1"/>
</dbReference>
<comment type="caution">
    <text evidence="1">The sequence shown here is derived from an EMBL/GenBank/DDBJ whole genome shotgun (WGS) entry which is preliminary data.</text>
</comment>
<keyword evidence="2" id="KW-1185">Reference proteome</keyword>
<evidence type="ECO:0008006" key="3">
    <source>
        <dbReference type="Google" id="ProtNLM"/>
    </source>
</evidence>
<dbReference type="EMBL" id="JASNJE010000001">
    <property type="protein sequence ID" value="MDK3071708.1"/>
    <property type="molecule type" value="Genomic_DNA"/>
</dbReference>
<dbReference type="Proteomes" id="UP001227126">
    <property type="component" value="Unassembled WGS sequence"/>
</dbReference>
<name>A0ABT7F9B7_9RHOB</name>
<accession>A0ABT7F9B7</accession>
<dbReference type="Gene3D" id="2.60.450.10">
    <property type="entry name" value="Lipopolysaccharide (LPS) transport protein A like domain"/>
    <property type="match status" value="1"/>
</dbReference>
<protein>
    <recommendedName>
        <fullName evidence="3">Lipopolysaccharide export system protein LptC</fullName>
    </recommendedName>
</protein>
<reference evidence="1 2" key="1">
    <citation type="submission" date="2023-05" db="EMBL/GenBank/DDBJ databases">
        <title>Sedimentitalea sp. nov. JM2-8.</title>
        <authorList>
            <person name="Huang J."/>
        </authorList>
    </citation>
    <scope>NUCLEOTIDE SEQUENCE [LARGE SCALE GENOMIC DNA]</scope>
    <source>
        <strain evidence="1 2">JM2-8</strain>
    </source>
</reference>